<dbReference type="EMBL" id="AP014612">
    <property type="protein sequence ID" value="BAQ24896.1"/>
    <property type="molecule type" value="Genomic_DNA"/>
</dbReference>
<comment type="cofactor">
    <cofactor evidence="1">
        <name>Mn(2+)</name>
        <dbReference type="ChEBI" id="CHEBI:29035"/>
    </cofactor>
</comment>
<dbReference type="SMART" id="SM00331">
    <property type="entry name" value="PP2C_SIG"/>
    <property type="match status" value="1"/>
</dbReference>
<dbReference type="EC" id="3.1.3.16" evidence="2"/>
<dbReference type="GO" id="GO:0004722">
    <property type="term" value="F:protein serine/threonine phosphatase activity"/>
    <property type="evidence" value="ECO:0007669"/>
    <property type="project" value="UniProtKB-EC"/>
</dbReference>
<evidence type="ECO:0000259" key="9">
    <source>
        <dbReference type="PROSITE" id="PS51746"/>
    </source>
</evidence>
<protein>
    <recommendedName>
        <fullName evidence="2">protein-serine/threonine phosphatase</fullName>
        <ecNumber evidence="2">3.1.3.16</ecNumber>
    </recommendedName>
</protein>
<proteinExistence type="predicted"/>
<reference evidence="10 11" key="1">
    <citation type="journal article" date="2016" name="Microbiol. Immunol.">
        <title>Complete genome sequence of Streptococcus troglodytae TKU31 isolated from the oral cavity of a chimpanzee (Pan troglodytes).</title>
        <authorList>
            <person name="Okamoto M."/>
            <person name="Naito M."/>
            <person name="Miyanohara M."/>
            <person name="Imai S."/>
            <person name="Nomura Y."/>
            <person name="Saito W."/>
            <person name="Momoi Y."/>
            <person name="Takada K."/>
            <person name="Miyabe-Nishiwaki T."/>
            <person name="Tomonaga M."/>
            <person name="Hanada N."/>
        </authorList>
    </citation>
    <scope>NUCLEOTIDE SEQUENCE [LARGE SCALE GENOMIC DNA]</scope>
    <source>
        <strain evidence="11">TKU 31</strain>
    </source>
</reference>
<dbReference type="FunFam" id="3.60.40.10:FF:000002">
    <property type="entry name" value="Serine/threonine phosphatase stp"/>
    <property type="match status" value="1"/>
</dbReference>
<accession>A0A1L7LL61</accession>
<evidence type="ECO:0000256" key="1">
    <source>
        <dbReference type="ARBA" id="ARBA00001936"/>
    </source>
</evidence>
<evidence type="ECO:0000256" key="3">
    <source>
        <dbReference type="ARBA" id="ARBA00022723"/>
    </source>
</evidence>
<dbReference type="InterPro" id="IPR036457">
    <property type="entry name" value="PPM-type-like_dom_sf"/>
</dbReference>
<dbReference type="Gene3D" id="3.60.40.10">
    <property type="entry name" value="PPM-type phosphatase domain"/>
    <property type="match status" value="1"/>
</dbReference>
<dbReference type="SMART" id="SM00332">
    <property type="entry name" value="PP2Cc"/>
    <property type="match status" value="1"/>
</dbReference>
<dbReference type="InterPro" id="IPR001932">
    <property type="entry name" value="PPM-type_phosphatase-like_dom"/>
</dbReference>
<name>A0A1L7LL61_9STRE</name>
<evidence type="ECO:0000313" key="10">
    <source>
        <dbReference type="EMBL" id="BAQ24896.1"/>
    </source>
</evidence>
<keyword evidence="3" id="KW-0479">Metal-binding</keyword>
<evidence type="ECO:0000313" key="11">
    <source>
        <dbReference type="Proteomes" id="UP000217758"/>
    </source>
</evidence>
<evidence type="ECO:0000256" key="2">
    <source>
        <dbReference type="ARBA" id="ARBA00013081"/>
    </source>
</evidence>
<dbReference type="AlphaFoldDB" id="A0A1L7LL61"/>
<dbReference type="CDD" id="cd00143">
    <property type="entry name" value="PP2Cc"/>
    <property type="match status" value="1"/>
</dbReference>
<feature type="domain" description="PPM-type phosphatase" evidence="9">
    <location>
        <begin position="8"/>
        <end position="247"/>
    </location>
</feature>
<evidence type="ECO:0000256" key="8">
    <source>
        <dbReference type="ARBA" id="ARBA00048336"/>
    </source>
</evidence>
<keyword evidence="6" id="KW-0464">Manganese</keyword>
<dbReference type="GO" id="GO:0046872">
    <property type="term" value="F:metal ion binding"/>
    <property type="evidence" value="ECO:0007669"/>
    <property type="project" value="UniProtKB-KW"/>
</dbReference>
<evidence type="ECO:0000256" key="4">
    <source>
        <dbReference type="ARBA" id="ARBA00022801"/>
    </source>
</evidence>
<sequence>MSDNEHMKISLFTDIGQKRSNNQDFINKFDNRAGHTLIVLADGMGGHRAGNIASEMTVTDLGREWINTDLTDLGQIRDWLVNNIEKVNRRIYELGQTDDFQGMGTTIEALVIVENNVLFAHIGDSRISLVHDGVYTQLTSDHSLVNELVKAGQITEEEAASHPQKNIITQSIGQASPVEPDLGIQTLGANDYLLVNSDGLTNMISNEAIVAVLTDETKNLDEKAKHLIQLANEAGGLDNITVALIHAESEGDQ</sequence>
<dbReference type="KEGG" id="strg:SRT_16350"/>
<dbReference type="PANTHER" id="PTHR47992">
    <property type="entry name" value="PROTEIN PHOSPHATASE"/>
    <property type="match status" value="1"/>
</dbReference>
<evidence type="ECO:0000256" key="7">
    <source>
        <dbReference type="ARBA" id="ARBA00047761"/>
    </source>
</evidence>
<keyword evidence="4" id="KW-0378">Hydrolase</keyword>
<organism evidence="10 11">
    <name type="scientific">Streptococcus troglodytae</name>
    <dbReference type="NCBI Taxonomy" id="1111760"/>
    <lineage>
        <taxon>Bacteria</taxon>
        <taxon>Bacillati</taxon>
        <taxon>Bacillota</taxon>
        <taxon>Bacilli</taxon>
        <taxon>Lactobacillales</taxon>
        <taxon>Streptococcaceae</taxon>
        <taxon>Streptococcus</taxon>
    </lineage>
</organism>
<dbReference type="Proteomes" id="UP000217758">
    <property type="component" value="Chromosome"/>
</dbReference>
<keyword evidence="5" id="KW-0904">Protein phosphatase</keyword>
<comment type="catalytic activity">
    <reaction evidence="8">
        <text>O-phospho-L-threonyl-[protein] + H2O = L-threonyl-[protein] + phosphate</text>
        <dbReference type="Rhea" id="RHEA:47004"/>
        <dbReference type="Rhea" id="RHEA-COMP:11060"/>
        <dbReference type="Rhea" id="RHEA-COMP:11605"/>
        <dbReference type="ChEBI" id="CHEBI:15377"/>
        <dbReference type="ChEBI" id="CHEBI:30013"/>
        <dbReference type="ChEBI" id="CHEBI:43474"/>
        <dbReference type="ChEBI" id="CHEBI:61977"/>
        <dbReference type="EC" id="3.1.3.16"/>
    </reaction>
</comment>
<dbReference type="Pfam" id="PF13672">
    <property type="entry name" value="PP2C_2"/>
    <property type="match status" value="1"/>
</dbReference>
<evidence type="ECO:0000256" key="5">
    <source>
        <dbReference type="ARBA" id="ARBA00022912"/>
    </source>
</evidence>
<dbReference type="PROSITE" id="PS51746">
    <property type="entry name" value="PPM_2"/>
    <property type="match status" value="1"/>
</dbReference>
<dbReference type="NCBIfam" id="NF033484">
    <property type="entry name" value="Stp1_PP2C_phos"/>
    <property type="match status" value="1"/>
</dbReference>
<comment type="catalytic activity">
    <reaction evidence="7">
        <text>O-phospho-L-seryl-[protein] + H2O = L-seryl-[protein] + phosphate</text>
        <dbReference type="Rhea" id="RHEA:20629"/>
        <dbReference type="Rhea" id="RHEA-COMP:9863"/>
        <dbReference type="Rhea" id="RHEA-COMP:11604"/>
        <dbReference type="ChEBI" id="CHEBI:15377"/>
        <dbReference type="ChEBI" id="CHEBI:29999"/>
        <dbReference type="ChEBI" id="CHEBI:43474"/>
        <dbReference type="ChEBI" id="CHEBI:83421"/>
        <dbReference type="EC" id="3.1.3.16"/>
    </reaction>
</comment>
<gene>
    <name evidence="10" type="ORF">SRT_16350</name>
</gene>
<evidence type="ECO:0000256" key="6">
    <source>
        <dbReference type="ARBA" id="ARBA00023211"/>
    </source>
</evidence>
<dbReference type="InterPro" id="IPR015655">
    <property type="entry name" value="PP2C"/>
</dbReference>
<dbReference type="SUPFAM" id="SSF81606">
    <property type="entry name" value="PP2C-like"/>
    <property type="match status" value="1"/>
</dbReference>
<keyword evidence="11" id="KW-1185">Reference proteome</keyword>